<name>A0ABU8TIC5_9HYPH</name>
<evidence type="ECO:0000259" key="1">
    <source>
        <dbReference type="PROSITE" id="PS51725"/>
    </source>
</evidence>
<dbReference type="PANTHER" id="PTHR33336:SF3">
    <property type="entry name" value="ABM DOMAIN-CONTAINING PROTEIN"/>
    <property type="match status" value="1"/>
</dbReference>
<comment type="caution">
    <text evidence="2">The sequence shown here is derived from an EMBL/GenBank/DDBJ whole genome shotgun (WGS) entry which is preliminary data.</text>
</comment>
<dbReference type="Gene3D" id="3.30.70.100">
    <property type="match status" value="1"/>
</dbReference>
<feature type="domain" description="ABM" evidence="1">
    <location>
        <begin position="4"/>
        <end position="94"/>
    </location>
</feature>
<sequence length="105" mass="11692">MTDYFISAGIEAANGVELPEVEQALKALVQATATEPGCISFEIRQDLENPRRFILWERWKNPQALADHFEAVHTKAVLERKITNVLYIEKLGPIGLKKEGAGASE</sequence>
<dbReference type="EC" id="1.-.-.-" evidence="2"/>
<dbReference type="PANTHER" id="PTHR33336">
    <property type="entry name" value="QUINOL MONOOXYGENASE YGIN-RELATED"/>
    <property type="match status" value="1"/>
</dbReference>
<organism evidence="2 3">
    <name type="scientific">Roseibium algae</name>
    <dbReference type="NCBI Taxonomy" id="3123038"/>
    <lineage>
        <taxon>Bacteria</taxon>
        <taxon>Pseudomonadati</taxon>
        <taxon>Pseudomonadota</taxon>
        <taxon>Alphaproteobacteria</taxon>
        <taxon>Hyphomicrobiales</taxon>
        <taxon>Stappiaceae</taxon>
        <taxon>Roseibium</taxon>
    </lineage>
</organism>
<dbReference type="Proteomes" id="UP001385499">
    <property type="component" value="Unassembled WGS sequence"/>
</dbReference>
<protein>
    <submittedName>
        <fullName evidence="2">Quinol monooxygenase</fullName>
        <ecNumber evidence="2">1.-.-.-</ecNumber>
    </submittedName>
</protein>
<dbReference type="GO" id="GO:0004497">
    <property type="term" value="F:monooxygenase activity"/>
    <property type="evidence" value="ECO:0007669"/>
    <property type="project" value="UniProtKB-KW"/>
</dbReference>
<dbReference type="InterPro" id="IPR050744">
    <property type="entry name" value="AI-2_Isomerase_LsrG"/>
</dbReference>
<accession>A0ABU8TIC5</accession>
<dbReference type="PROSITE" id="PS51725">
    <property type="entry name" value="ABM"/>
    <property type="match status" value="1"/>
</dbReference>
<dbReference type="InterPro" id="IPR007138">
    <property type="entry name" value="ABM_dom"/>
</dbReference>
<dbReference type="RefSeq" id="WP_340273591.1">
    <property type="nucleotide sequence ID" value="NZ_JBAKIA010000004.1"/>
</dbReference>
<dbReference type="Pfam" id="PF03992">
    <property type="entry name" value="ABM"/>
    <property type="match status" value="1"/>
</dbReference>
<keyword evidence="2" id="KW-0560">Oxidoreductase</keyword>
<gene>
    <name evidence="2" type="ORF">V6575_07345</name>
</gene>
<keyword evidence="3" id="KW-1185">Reference proteome</keyword>
<reference evidence="2 3" key="1">
    <citation type="submission" date="2024-02" db="EMBL/GenBank/DDBJ databases">
        <title>Roseibium algae sp. nov., isolated from marine alga (Grateloupia sp.), showing potential in myo-inositol conversion.</title>
        <authorList>
            <person name="Wang Y."/>
        </authorList>
    </citation>
    <scope>NUCLEOTIDE SEQUENCE [LARGE SCALE GENOMIC DNA]</scope>
    <source>
        <strain evidence="2 3">H3510</strain>
    </source>
</reference>
<keyword evidence="2" id="KW-0503">Monooxygenase</keyword>
<evidence type="ECO:0000313" key="2">
    <source>
        <dbReference type="EMBL" id="MEJ8473897.1"/>
    </source>
</evidence>
<proteinExistence type="predicted"/>
<evidence type="ECO:0000313" key="3">
    <source>
        <dbReference type="Proteomes" id="UP001385499"/>
    </source>
</evidence>
<dbReference type="EMBL" id="JBAKIA010000004">
    <property type="protein sequence ID" value="MEJ8473897.1"/>
    <property type="molecule type" value="Genomic_DNA"/>
</dbReference>
<dbReference type="SUPFAM" id="SSF54909">
    <property type="entry name" value="Dimeric alpha+beta barrel"/>
    <property type="match status" value="1"/>
</dbReference>
<dbReference type="InterPro" id="IPR011008">
    <property type="entry name" value="Dimeric_a/b-barrel"/>
</dbReference>